<comment type="caution">
    <text evidence="1">The sequence shown here is derived from an EMBL/GenBank/DDBJ whole genome shotgun (WGS) entry which is preliminary data.</text>
</comment>
<dbReference type="RefSeq" id="WP_139637562.1">
    <property type="nucleotide sequence ID" value="NZ_VDLX02000028.1"/>
</dbReference>
<organism evidence="1 2">
    <name type="scientific">Nonomuraea phyllanthi</name>
    <dbReference type="NCBI Taxonomy" id="2219224"/>
    <lineage>
        <taxon>Bacteria</taxon>
        <taxon>Bacillati</taxon>
        <taxon>Actinomycetota</taxon>
        <taxon>Actinomycetes</taxon>
        <taxon>Streptosporangiales</taxon>
        <taxon>Streptosporangiaceae</taxon>
        <taxon>Nonomuraea</taxon>
    </lineage>
</organism>
<dbReference type="Proteomes" id="UP000312512">
    <property type="component" value="Unassembled WGS sequence"/>
</dbReference>
<evidence type="ECO:0000313" key="2">
    <source>
        <dbReference type="Proteomes" id="UP000312512"/>
    </source>
</evidence>
<dbReference type="EMBL" id="VDLX02000028">
    <property type="protein sequence ID" value="KAB8186898.1"/>
    <property type="molecule type" value="Genomic_DNA"/>
</dbReference>
<reference evidence="1 2" key="1">
    <citation type="submission" date="2019-10" db="EMBL/GenBank/DDBJ databases">
        <title>Nonomuraea sp. nov., isolated from Phyllanthus amarus.</title>
        <authorList>
            <person name="Klykleung N."/>
            <person name="Tanasupawat S."/>
        </authorList>
    </citation>
    <scope>NUCLEOTIDE SEQUENCE [LARGE SCALE GENOMIC DNA]</scope>
    <source>
        <strain evidence="1 2">PA1-10</strain>
    </source>
</reference>
<evidence type="ECO:0000313" key="1">
    <source>
        <dbReference type="EMBL" id="KAB8186898.1"/>
    </source>
</evidence>
<proteinExistence type="predicted"/>
<name>A0A5C4V8S9_9ACTN</name>
<dbReference type="OrthoDB" id="3469958at2"/>
<accession>A0A5C4V8S9</accession>
<gene>
    <name evidence="1" type="ORF">FH608_046255</name>
</gene>
<dbReference type="AlphaFoldDB" id="A0A5C4V8S9"/>
<keyword evidence="2" id="KW-1185">Reference proteome</keyword>
<protein>
    <submittedName>
        <fullName evidence="1">Uncharacterized protein</fullName>
    </submittedName>
</protein>
<sequence length="256" mass="28159">MFDPSISPEGACVGSCNHRSREAWRAYHKAREAHAAAVEAWLAAGQQGEPPAEPEQPDVRFWPGAPLVCENDKAKVRAALADLDELMTLRLLYGDGYEARGESERVSGSAEPPSPSSAYDDLNDLLGWLRHHETTYRASQLDWLTAPYRGASASALTSAVGWLSKHLDGILAHPELAAEFAEGVLRWTRRIDQAAKARPRRRSKPLRCPQCHLATLSQMDGEDKIECRNRDCGASRGGPVVMTQDEYDALVLEKAS</sequence>